<protein>
    <submittedName>
        <fullName evidence="1">Uncharacterized protein</fullName>
    </submittedName>
</protein>
<dbReference type="NCBIfam" id="TIGR04088">
    <property type="entry name" value="cognate_SipW"/>
    <property type="match status" value="1"/>
</dbReference>
<dbReference type="EMBL" id="MHUV01000005">
    <property type="protein sequence ID" value="OHA82664.1"/>
    <property type="molecule type" value="Genomic_DNA"/>
</dbReference>
<name>A0A1G2SCE0_9BACT</name>
<evidence type="ECO:0000313" key="2">
    <source>
        <dbReference type="Proteomes" id="UP000178817"/>
    </source>
</evidence>
<gene>
    <name evidence="1" type="ORF">A3B07_01900</name>
</gene>
<reference evidence="1 2" key="1">
    <citation type="journal article" date="2016" name="Nat. Commun.">
        <title>Thousands of microbial genomes shed light on interconnected biogeochemical processes in an aquifer system.</title>
        <authorList>
            <person name="Anantharaman K."/>
            <person name="Brown C.T."/>
            <person name="Hug L.A."/>
            <person name="Sharon I."/>
            <person name="Castelle C.J."/>
            <person name="Probst A.J."/>
            <person name="Thomas B.C."/>
            <person name="Singh A."/>
            <person name="Wilkins M.J."/>
            <person name="Karaoz U."/>
            <person name="Brodie E.L."/>
            <person name="Williams K.H."/>
            <person name="Hubbard S.S."/>
            <person name="Banfield J.F."/>
        </authorList>
    </citation>
    <scope>NUCLEOTIDE SEQUENCE [LARGE SCALE GENOMIC DNA]</scope>
</reference>
<proteinExistence type="predicted"/>
<dbReference type="AlphaFoldDB" id="A0A1G2SCE0"/>
<sequence length="270" mass="28083">MVAAVAVLAVGATGAFFSDTETSTGNLFTAGAIDLQIDNESYVTSTSTGALVANANTSWSLRDLTIEKFFDFADVKPGDMGEDTISLHVNNNDSWLCADITLTSDEENSSTEPELSDGDIDVASSTVGELSQNINFMWWADDGDNVYEEGEVSLPAGNLGQTGVGATTTITLADSSNNIWANATGTPLLGGDVRYIGKAWCFGSIAPDAVAQDGNGKTGQNGPLVRGTGVSCSGGSALNNMTQTDSMTADVSFRAVQSRNNAGYLCQQPE</sequence>
<dbReference type="InterPro" id="IPR023833">
    <property type="entry name" value="Signal_pept_SipW-depend-type"/>
</dbReference>
<comment type="caution">
    <text evidence="1">The sequence shown here is derived from an EMBL/GenBank/DDBJ whole genome shotgun (WGS) entry which is preliminary data.</text>
</comment>
<organism evidence="1 2">
    <name type="scientific">Candidatus Yonathbacteria bacterium RIFCSPLOWO2_01_FULL_43_27</name>
    <dbReference type="NCBI Taxonomy" id="1802726"/>
    <lineage>
        <taxon>Bacteria</taxon>
        <taxon>Candidatus Yonathiibacteriota</taxon>
    </lineage>
</organism>
<evidence type="ECO:0000313" key="1">
    <source>
        <dbReference type="EMBL" id="OHA82664.1"/>
    </source>
</evidence>
<dbReference type="Proteomes" id="UP000178817">
    <property type="component" value="Unassembled WGS sequence"/>
</dbReference>
<accession>A0A1G2SCE0</accession>